<organism evidence="1 2">
    <name type="scientific">Clostridium intestinale DSM 6191</name>
    <dbReference type="NCBI Taxonomy" id="1121320"/>
    <lineage>
        <taxon>Bacteria</taxon>
        <taxon>Bacillati</taxon>
        <taxon>Bacillota</taxon>
        <taxon>Clostridia</taxon>
        <taxon>Eubacteriales</taxon>
        <taxon>Clostridiaceae</taxon>
        <taxon>Clostridium</taxon>
    </lineage>
</organism>
<name>A0A1M5ULF8_9CLOT</name>
<dbReference type="AlphaFoldDB" id="A0A1M5ULF8"/>
<dbReference type="EMBL" id="FQXU01000003">
    <property type="protein sequence ID" value="SHH63829.1"/>
    <property type="molecule type" value="Genomic_DNA"/>
</dbReference>
<dbReference type="Proteomes" id="UP000184241">
    <property type="component" value="Unassembled WGS sequence"/>
</dbReference>
<gene>
    <name evidence="1" type="ORF">SAMN02745941_00565</name>
</gene>
<evidence type="ECO:0000313" key="2">
    <source>
        <dbReference type="Proteomes" id="UP000184241"/>
    </source>
</evidence>
<sequence length="331" mass="39180">MELFHEYKNRYFNLVFKLLNLSKDGLSQEEILKIIDKETYDEKVIGKDFLTFEGLILNKYKVEDNLNLLKEVDGKYYPILENDKDIPLAIRFSKIEKQWLKGMLKDNMARDLLGEDLVLKLEKELVNVHSIKNEVIEKTNRFLKEETSDITSIRETFFTAIEGIIKNCPIRYTSTDKNGNVYKDRLALPIRIDYSLRDELLRLSMYSIDEDRPIMLLLKNIKTLKLEPTVKVNKNRDEMLKRLKDEKYSKEPIVMELVDERGAMERCFMGLSSYERSTRNLGDNRYEVKIYYYIFNEDDVIRRILSLGPYVVVKSPECIRDKIINILRNAI</sequence>
<proteinExistence type="predicted"/>
<accession>A0A1M5ULF8</accession>
<dbReference type="RefSeq" id="WP_073016479.1">
    <property type="nucleotide sequence ID" value="NZ_FQXU01000003.1"/>
</dbReference>
<protein>
    <submittedName>
        <fullName evidence="1">WYL domain-containing protein</fullName>
    </submittedName>
</protein>
<reference evidence="1 2" key="1">
    <citation type="submission" date="2016-11" db="EMBL/GenBank/DDBJ databases">
        <authorList>
            <person name="Jaros S."/>
            <person name="Januszkiewicz K."/>
            <person name="Wedrychowicz H."/>
        </authorList>
    </citation>
    <scope>NUCLEOTIDE SEQUENCE [LARGE SCALE GENOMIC DNA]</scope>
    <source>
        <strain evidence="1 2">DSM 6191</strain>
    </source>
</reference>
<evidence type="ECO:0000313" key="1">
    <source>
        <dbReference type="EMBL" id="SHH63829.1"/>
    </source>
</evidence>